<sequence>MGKIEEIKFIEAGKPADYEKAVSEAIKELQSKDLTVEINPTMAAAQKGVGYMYSAVIVGRK</sequence>
<evidence type="ECO:0000313" key="1">
    <source>
        <dbReference type="EMBL" id="MBV7390487.1"/>
    </source>
</evidence>
<protein>
    <submittedName>
        <fullName evidence="1">Uncharacterized protein</fullName>
    </submittedName>
</protein>
<proteinExistence type="predicted"/>
<reference evidence="1 2" key="1">
    <citation type="submission" date="2021-06" db="EMBL/GenBank/DDBJ databases">
        <title>Enterococcus alishanensis sp. nov., a novel lactic acid bacterium isolated from fresh coffee beans.</title>
        <authorList>
            <person name="Chen Y.-S."/>
        </authorList>
    </citation>
    <scope>NUCLEOTIDE SEQUENCE [LARGE SCALE GENOMIC DNA]</scope>
    <source>
        <strain evidence="1 2">ALS3</strain>
    </source>
</reference>
<keyword evidence="2" id="KW-1185">Reference proteome</keyword>
<organism evidence="1 2">
    <name type="scientific">Enterococcus alishanensis</name>
    <dbReference type="NCBI Taxonomy" id="1303817"/>
    <lineage>
        <taxon>Bacteria</taxon>
        <taxon>Bacillati</taxon>
        <taxon>Bacillota</taxon>
        <taxon>Bacilli</taxon>
        <taxon>Lactobacillales</taxon>
        <taxon>Enterococcaceae</taxon>
        <taxon>Enterococcus</taxon>
    </lineage>
</organism>
<dbReference type="Proteomes" id="UP000774130">
    <property type="component" value="Unassembled WGS sequence"/>
</dbReference>
<name>A0ABS6TC76_9ENTE</name>
<dbReference type="RefSeq" id="WP_218325552.1">
    <property type="nucleotide sequence ID" value="NZ_JAHUZB010000003.1"/>
</dbReference>
<gene>
    <name evidence="1" type="ORF">KUA55_07335</name>
</gene>
<dbReference type="EMBL" id="JAHUZB010000003">
    <property type="protein sequence ID" value="MBV7390487.1"/>
    <property type="molecule type" value="Genomic_DNA"/>
</dbReference>
<accession>A0ABS6TC76</accession>
<evidence type="ECO:0000313" key="2">
    <source>
        <dbReference type="Proteomes" id="UP000774130"/>
    </source>
</evidence>
<comment type="caution">
    <text evidence="1">The sequence shown here is derived from an EMBL/GenBank/DDBJ whole genome shotgun (WGS) entry which is preliminary data.</text>
</comment>